<dbReference type="PANTHER" id="PTHR47022">
    <property type="entry name" value="BTB AND MATH DOMAIN-CONTAINING PROTEIN 36-RELATED"/>
    <property type="match status" value="1"/>
</dbReference>
<gene>
    <name evidence="3" type="primary">WBGene00273628</name>
</gene>
<feature type="compositionally biased region" description="Low complexity" evidence="1">
    <location>
        <begin position="886"/>
        <end position="932"/>
    </location>
</feature>
<keyword evidence="2" id="KW-1133">Transmembrane helix</keyword>
<organism evidence="3 4">
    <name type="scientific">Pristionchus pacificus</name>
    <name type="common">Parasitic nematode worm</name>
    <dbReference type="NCBI Taxonomy" id="54126"/>
    <lineage>
        <taxon>Eukaryota</taxon>
        <taxon>Metazoa</taxon>
        <taxon>Ecdysozoa</taxon>
        <taxon>Nematoda</taxon>
        <taxon>Chromadorea</taxon>
        <taxon>Rhabditida</taxon>
        <taxon>Rhabditina</taxon>
        <taxon>Diplogasteromorpha</taxon>
        <taxon>Diplogasteroidea</taxon>
        <taxon>Neodiplogasteridae</taxon>
        <taxon>Pristionchus</taxon>
    </lineage>
</organism>
<dbReference type="Gene3D" id="3.30.710.10">
    <property type="entry name" value="Potassium Channel Kv1.1, Chain A"/>
    <property type="match status" value="2"/>
</dbReference>
<dbReference type="SMART" id="SM00225">
    <property type="entry name" value="BTB"/>
    <property type="match status" value="2"/>
</dbReference>
<dbReference type="InterPro" id="IPR000210">
    <property type="entry name" value="BTB/POZ_dom"/>
</dbReference>
<feature type="region of interest" description="Disordered" evidence="1">
    <location>
        <begin position="812"/>
        <end position="957"/>
    </location>
</feature>
<dbReference type="CDD" id="cd01165">
    <property type="entry name" value="BTB_POZ"/>
    <property type="match status" value="1"/>
</dbReference>
<dbReference type="PROSITE" id="PS50097">
    <property type="entry name" value="BTB"/>
    <property type="match status" value="2"/>
</dbReference>
<feature type="compositionally biased region" description="Low complexity" evidence="1">
    <location>
        <begin position="393"/>
        <end position="412"/>
    </location>
</feature>
<keyword evidence="2" id="KW-0472">Membrane</keyword>
<dbReference type="Proteomes" id="UP000005239">
    <property type="component" value="Unassembled WGS sequence"/>
</dbReference>
<feature type="region of interest" description="Disordered" evidence="1">
    <location>
        <begin position="1"/>
        <end position="21"/>
    </location>
</feature>
<dbReference type="PANTHER" id="PTHR47022:SF1">
    <property type="entry name" value="BTB AND MATH DOMAIN-CONTAINING PROTEIN 36-RELATED"/>
    <property type="match status" value="1"/>
</dbReference>
<keyword evidence="4" id="KW-1185">Reference proteome</keyword>
<feature type="transmembrane region" description="Helical" evidence="2">
    <location>
        <begin position="983"/>
        <end position="1001"/>
    </location>
</feature>
<accession>A0A2A6B703</accession>
<reference evidence="4" key="1">
    <citation type="journal article" date="2008" name="Nat. Genet.">
        <title>The Pristionchus pacificus genome provides a unique perspective on nematode lifestyle and parasitism.</title>
        <authorList>
            <person name="Dieterich C."/>
            <person name="Clifton S.W."/>
            <person name="Schuster L.N."/>
            <person name="Chinwalla A."/>
            <person name="Delehaunty K."/>
            <person name="Dinkelacker I."/>
            <person name="Fulton L."/>
            <person name="Fulton R."/>
            <person name="Godfrey J."/>
            <person name="Minx P."/>
            <person name="Mitreva M."/>
            <person name="Roeseler W."/>
            <person name="Tian H."/>
            <person name="Witte H."/>
            <person name="Yang S.P."/>
            <person name="Wilson R.K."/>
            <person name="Sommer R.J."/>
        </authorList>
    </citation>
    <scope>NUCLEOTIDE SEQUENCE [LARGE SCALE GENOMIC DNA]</scope>
    <source>
        <strain evidence="4">PS312</strain>
    </source>
</reference>
<evidence type="ECO:0000256" key="2">
    <source>
        <dbReference type="SAM" id="Phobius"/>
    </source>
</evidence>
<feature type="compositionally biased region" description="Low complexity" evidence="1">
    <location>
        <begin position="348"/>
        <end position="372"/>
    </location>
</feature>
<evidence type="ECO:0000313" key="4">
    <source>
        <dbReference type="Proteomes" id="UP000005239"/>
    </source>
</evidence>
<feature type="region of interest" description="Disordered" evidence="1">
    <location>
        <begin position="348"/>
        <end position="435"/>
    </location>
</feature>
<feature type="compositionally biased region" description="Low complexity" evidence="1">
    <location>
        <begin position="828"/>
        <end position="838"/>
    </location>
</feature>
<feature type="compositionally biased region" description="Pro residues" evidence="1">
    <location>
        <begin position="839"/>
        <end position="850"/>
    </location>
</feature>
<evidence type="ECO:0000313" key="3">
    <source>
        <dbReference type="EnsemblMetazoa" id="PPA35259.1"/>
    </source>
</evidence>
<dbReference type="AlphaFoldDB" id="A0A2A6B703"/>
<dbReference type="EnsemblMetazoa" id="PPA35259.1">
    <property type="protein sequence ID" value="PPA35259.1"/>
    <property type="gene ID" value="WBGene00273628"/>
</dbReference>
<keyword evidence="2" id="KW-0812">Transmembrane</keyword>
<dbReference type="SUPFAM" id="SSF54695">
    <property type="entry name" value="POZ domain"/>
    <property type="match status" value="2"/>
</dbReference>
<dbReference type="InterPro" id="IPR011333">
    <property type="entry name" value="SKP1/BTB/POZ_sf"/>
</dbReference>
<proteinExistence type="predicted"/>
<dbReference type="Pfam" id="PF00651">
    <property type="entry name" value="BTB"/>
    <property type="match status" value="2"/>
</dbReference>
<name>A0A2A6B703_PRIPA</name>
<protein>
    <submittedName>
        <fullName evidence="3">BTB domain-containing protein</fullName>
    </submittedName>
</protein>
<evidence type="ECO:0000256" key="1">
    <source>
        <dbReference type="SAM" id="MobiDB-lite"/>
    </source>
</evidence>
<reference evidence="3" key="2">
    <citation type="submission" date="2022-06" db="UniProtKB">
        <authorList>
            <consortium name="EnsemblMetazoa"/>
        </authorList>
    </citation>
    <scope>IDENTIFICATION</scope>
    <source>
        <strain evidence="3">PS312</strain>
    </source>
</reference>
<feature type="compositionally biased region" description="Pro residues" evidence="1">
    <location>
        <begin position="933"/>
        <end position="945"/>
    </location>
</feature>
<feature type="compositionally biased region" description="Basic residues" evidence="1">
    <location>
        <begin position="851"/>
        <end position="861"/>
    </location>
</feature>
<accession>A0A8R1YSL3</accession>
<sequence length="1068" mass="120651">MSAAPPAKRHKENNVAPSSSNDEKIKDVAWVHSKTEERASSTIDGLYGFNWRVESYFHLVDNRACFSVKVTNKKSDESSLWHCQALLNVYLLHNDPGKTIEKIDLTRFTPARSSATVYLAYRDDLWADDGFLLLDGSFLVSVKISVRSVRGDTFLKNPSTNWSEDVTGSDMCLIVEGEPFYVGKYNLCRHSLYFEVLFGRDFSEAGKLQIELKEISKDEFRLFLDFIHNMGVEVDIGTVWSLLEMGRYFDAPAVMSAAEEYLTSTDNEFALDESFVLADQFHLTACLDWCMQQLTTFARCGQVRYSNRWDALSNQTQMLIDCVYQRLAPPPPPPPVYQYPMQSYQQQQQQGFYSAQNNNQWAPPPANNYAPGGNYGNGGGMHPQFAPLPAPVPQHTTAQAPATAPQPFQPQLAPAPAPSAPIQRAPRQRKPQRNPLRVVPPWSLVNIRKLMIFDDICASIASLSIIHPNPYYYHCTMTVSKQHTAVLLYPRSSSQKLPRTINVKTHLLDVNGFDWSVETAETLDDELESCVALRYTNLKNADTAVWYCEATLFYTILNADARKSLYWSEIVRFTPQRNHYTKTIMLSEDFVEDKGFWNEENNCEIFISIQPFGEKGHKFYKRTTIDWNQNLENADCCVQVEGENFFVGKATLVRHSKYFDSVFFGSDGVDLTPFVLTDASKHDFRLFLNYIHRCDNAKISAETVLLFIQIAVRLQSEGILAKAEKFVVNSQFHLSMKIDLSETYQLPGLKDHCEHLLSNCCLPDINHIMATYNYESVWSEDIRKATVKRLHAIANEQHQQLQSISNGFNPFQQQQQVNYGPPPGLFQNAPPNLMNNNNPSPPIRPAPAPPRQRRAPVRRRAPPAAAPGPPSIMLQHMHPPPPGGFPPQQQGMAPMMQQQPPQQQQQNNWNPMPILQPQQPSSLLHPPTYQQPQPAPYQPNQPPANQPQLAPNLAPPFAPLPVPAPKRRRFPSFIPFPLVSTSLMRLLLILLIIALALLPLFDAIKCYERDDDDDKELNRDCGESSNFCLTKGKEKGCGKKTCNEIGEGCRDGKCCCKGDYCNPAIGPT</sequence>